<dbReference type="Gene3D" id="1.20.1250.20">
    <property type="entry name" value="MFS general substrate transporter like domains"/>
    <property type="match status" value="1"/>
</dbReference>
<dbReference type="InterPro" id="IPR036770">
    <property type="entry name" value="Ankyrin_rpt-contain_sf"/>
</dbReference>
<evidence type="ECO:0000256" key="7">
    <source>
        <dbReference type="SAM" id="MobiDB-lite"/>
    </source>
</evidence>
<dbReference type="SUPFAM" id="SSF103473">
    <property type="entry name" value="MFS general substrate transporter"/>
    <property type="match status" value="1"/>
</dbReference>
<gene>
    <name evidence="10" type="ORF">G7Y89_g3389</name>
</gene>
<dbReference type="SUPFAM" id="SSF53474">
    <property type="entry name" value="alpha/beta-Hydrolases"/>
    <property type="match status" value="1"/>
</dbReference>
<evidence type="ECO:0000313" key="11">
    <source>
        <dbReference type="Proteomes" id="UP000566819"/>
    </source>
</evidence>
<feature type="repeat" description="ANK" evidence="6">
    <location>
        <begin position="944"/>
        <end position="976"/>
    </location>
</feature>
<dbReference type="InterPro" id="IPR005829">
    <property type="entry name" value="Sugar_transporter_CS"/>
</dbReference>
<evidence type="ECO:0000256" key="3">
    <source>
        <dbReference type="ARBA" id="ARBA00022692"/>
    </source>
</evidence>
<organism evidence="10 11">
    <name type="scientific">Cudoniella acicularis</name>
    <dbReference type="NCBI Taxonomy" id="354080"/>
    <lineage>
        <taxon>Eukaryota</taxon>
        <taxon>Fungi</taxon>
        <taxon>Dikarya</taxon>
        <taxon>Ascomycota</taxon>
        <taxon>Pezizomycotina</taxon>
        <taxon>Leotiomycetes</taxon>
        <taxon>Helotiales</taxon>
        <taxon>Tricladiaceae</taxon>
        <taxon>Cudoniella</taxon>
    </lineage>
</organism>
<dbReference type="Pfam" id="PF12796">
    <property type="entry name" value="Ank_2"/>
    <property type="match status" value="2"/>
</dbReference>
<evidence type="ECO:0000256" key="2">
    <source>
        <dbReference type="ARBA" id="ARBA00007920"/>
    </source>
</evidence>
<dbReference type="Proteomes" id="UP000566819">
    <property type="component" value="Unassembled WGS sequence"/>
</dbReference>
<dbReference type="Gene3D" id="1.25.40.20">
    <property type="entry name" value="Ankyrin repeat-containing domain"/>
    <property type="match status" value="2"/>
</dbReference>
<dbReference type="SMART" id="SM00248">
    <property type="entry name" value="ANK"/>
    <property type="match status" value="5"/>
</dbReference>
<dbReference type="OrthoDB" id="3598674at2759"/>
<evidence type="ECO:0000256" key="1">
    <source>
        <dbReference type="ARBA" id="ARBA00004141"/>
    </source>
</evidence>
<feature type="region of interest" description="Disordered" evidence="7">
    <location>
        <begin position="1173"/>
        <end position="1199"/>
    </location>
</feature>
<comment type="caution">
    <text evidence="10">The sequence shown here is derived from an EMBL/GenBank/DDBJ whole genome shotgun (WGS) entry which is preliminary data.</text>
</comment>
<dbReference type="Gene3D" id="3.40.50.1820">
    <property type="entry name" value="alpha/beta hydrolase"/>
    <property type="match status" value="1"/>
</dbReference>
<evidence type="ECO:0000313" key="10">
    <source>
        <dbReference type="EMBL" id="KAF4634723.1"/>
    </source>
</evidence>
<dbReference type="PROSITE" id="PS50850">
    <property type="entry name" value="MFS"/>
    <property type="match status" value="1"/>
</dbReference>
<accession>A0A8H4W587</accession>
<dbReference type="InterPro" id="IPR029058">
    <property type="entry name" value="AB_hydrolase_fold"/>
</dbReference>
<feature type="transmembrane region" description="Helical" evidence="8">
    <location>
        <begin position="1516"/>
        <end position="1540"/>
    </location>
</feature>
<dbReference type="PROSITE" id="PS50088">
    <property type="entry name" value="ANK_REPEAT"/>
    <property type="match status" value="4"/>
</dbReference>
<dbReference type="PANTHER" id="PTHR24148:SF73">
    <property type="entry name" value="HET DOMAIN PROTEIN (AFU_ORTHOLOGUE AFUA_8G01020)"/>
    <property type="match status" value="1"/>
</dbReference>
<feature type="transmembrane region" description="Helical" evidence="8">
    <location>
        <begin position="1490"/>
        <end position="1510"/>
    </location>
</feature>
<feature type="repeat" description="ANK" evidence="6">
    <location>
        <begin position="911"/>
        <end position="943"/>
    </location>
</feature>
<dbReference type="GO" id="GO:0016020">
    <property type="term" value="C:membrane"/>
    <property type="evidence" value="ECO:0007669"/>
    <property type="project" value="UniProtKB-SubCell"/>
</dbReference>
<dbReference type="InterPro" id="IPR002110">
    <property type="entry name" value="Ankyrin_rpt"/>
</dbReference>
<dbReference type="PANTHER" id="PTHR24148">
    <property type="entry name" value="ANKYRIN REPEAT DOMAIN-CONTAINING PROTEIN 39 HOMOLOG-RELATED"/>
    <property type="match status" value="1"/>
</dbReference>
<feature type="repeat" description="ANK" evidence="6">
    <location>
        <begin position="981"/>
        <end position="1013"/>
    </location>
</feature>
<protein>
    <recommendedName>
        <fullName evidence="9">Major facilitator superfamily (MFS) profile domain-containing protein</fullName>
    </recommendedName>
</protein>
<feature type="domain" description="Major facilitator superfamily (MFS) profile" evidence="9">
    <location>
        <begin position="1417"/>
        <end position="1684"/>
    </location>
</feature>
<feature type="transmembrane region" description="Helical" evidence="8">
    <location>
        <begin position="1552"/>
        <end position="1571"/>
    </location>
</feature>
<reference evidence="10 11" key="1">
    <citation type="submission" date="2020-03" db="EMBL/GenBank/DDBJ databases">
        <title>Draft Genome Sequence of Cudoniella acicularis.</title>
        <authorList>
            <person name="Buettner E."/>
            <person name="Kellner H."/>
        </authorList>
    </citation>
    <scope>NUCLEOTIDE SEQUENCE [LARGE SCALE GENOMIC DNA]</scope>
    <source>
        <strain evidence="10 11">DSM 108380</strain>
    </source>
</reference>
<dbReference type="PROSITE" id="PS00217">
    <property type="entry name" value="SUGAR_TRANSPORT_2"/>
    <property type="match status" value="1"/>
</dbReference>
<evidence type="ECO:0000256" key="5">
    <source>
        <dbReference type="ARBA" id="ARBA00023136"/>
    </source>
</evidence>
<sequence>MLNKIPTFFHHKSHRSHDEPEPFGRQFIYRALDTRRRKVRLLHVAPGTPADPLFCSLEHVSLFDKPQYTALSYRWGGPLRNIHIGDCIFKVTGNLEAALRQLRQRERSVTLWVDAICINQGDKNGEDNDAAKEKSQQVAMMGDIFASATKVFVWLGIASEDSYLAMIKLGEAGKMALDSHLRIIHETNQKKWIPMLNENPEMCAALDQLLRGGGGLTIGIGKDATFPLLPIKSLMAREWWSRMWVIQELALAPEAEFGCGNAIVPAYEFCAGLNLFGIYRAIIIWQAATKGVRYGSGPSDELTDIDLRPFRMIEKYQNPEKKPLYELISATSRSPSELAGDIEATDPRDKIFALWGLASDAEEQEFQPDYEKSCTEVYTEVALAFIKAGHFDIFSMCQGMPQSPDLLDLPSWVPDFSTRKLTPIRADYMPHFSASLNFPGESNLLVRKDYTGRNTTLQMNGQIVDRVLACSTRWENIDNEYGSTRVFLQNMKSILGTAPTAYRDQEEFEEALWRTPIADIMPEDQQGSTWVRAPSETAHAYRAIMGGFAWGKIGTAESLYHHRVAALKECVPYVTEAGYLGIGPKNVEQGDWVPEPELPTEAFQSFLEVIAPGKEPNLDIVAVHGLNPTNEPFHAKKTWTAGDKMWLKDFLPDDLPNARVMLFGYNANVAFEPSTSGIHDQAEDLLNRLDLKRRKIPDKNRPIIFIAHSLGGLVVKQALVRGTMGEKYNSIPQATYGIAFFATPHQGSDIGKLGEIAAIISQEVIQKAPTDFLLESIKKDSLYSDELASQFRHQLFNYEVLSFYERRPSKETGCLKTERRIANPDGRDHISICRFTSADGPDYEKAIGNIIHMADNAIDDYEERTKENLDDKLPASTVDSSALLDACSRGDKEDVISLVKSGADVNFEGPRGYTPLMNAVERDDFAMVELLISFKVRVESTSSSEKSPLGIAIANGSLQMTKLLLDNKANINANSVSLQIARAVPLGQAVYAGQEEIVRLLLDRDADVNRVARDAINGWTPLHVAVRKNGKQESVVRLLLERGAKIDKPSAHGDCAVDNIKGLKAHTKAAESKNIPMLPLLPQLLEALSRNLFAEVAGILLSEVSFGAHWKEASKLHGFASNEVLLKHPSGRFYQLKFPLNLMPAPAPAPAWSSTGGAYEIPLNNAPLGQNYHQVQQQQIPHPGSPNPLMRSYTSPQQGPWVAAPPPLPPQQQQQQQWNQAPPMYMPQHAAAMNTPQPLMRSYTTPQPQPVWNGGSSNTYWNQAASQLPEVVANISPVASNMVNRSYTSPQAVEVEGSAGVFAAQGPVAKKGKGKGLLWENEGQYPPPHFTSNLHLHRLLSPPIEIWIATQRMAHNTGKTNDDIFANDGPLHFPEQDHLAHTKSMNEVISNAKRGSDEEHKMTLWQGIKLYPKAVAWSVLISTCICMEGYDVCLLSSFYAFPQFNKKYGEMLPSGEYQVPAPWQAGLSNGANVGEIIGLFINGYVSEKFGYRYTVMTCLALIIGFTAIFFTAKDVVALQIAEILCGIPWGVFQTLTITYASEVCPVALRGYLTTYVNFCWGLGQVIGIGVIKSMLGRTDEWAYRIPYALQWMWPVPLLIGISLAPESPWWLVRKGRNEEAKKSLLRLTSLDKETNFNADETIAMMVHTTALEEKITKGTSYLDCFKGTDLRRTEVSSHLHCPLE</sequence>
<comment type="similarity">
    <text evidence="2">Belongs to the putative lipase ROG1 family.</text>
</comment>
<dbReference type="SUPFAM" id="SSF48403">
    <property type="entry name" value="Ankyrin repeat"/>
    <property type="match status" value="1"/>
</dbReference>
<keyword evidence="3 8" id="KW-0812">Transmembrane</keyword>
<comment type="subcellular location">
    <subcellularLocation>
        <location evidence="1">Membrane</location>
        <topology evidence="1">Multi-pass membrane protein</topology>
    </subcellularLocation>
</comment>
<dbReference type="EMBL" id="JAAMPI010000164">
    <property type="protein sequence ID" value="KAF4634723.1"/>
    <property type="molecule type" value="Genomic_DNA"/>
</dbReference>
<evidence type="ECO:0000256" key="6">
    <source>
        <dbReference type="PROSITE-ProRule" id="PRU00023"/>
    </source>
</evidence>
<keyword evidence="5 8" id="KW-0472">Membrane</keyword>
<dbReference type="Pfam" id="PF06985">
    <property type="entry name" value="HET"/>
    <property type="match status" value="1"/>
</dbReference>
<evidence type="ECO:0000259" key="9">
    <source>
        <dbReference type="PROSITE" id="PS50850"/>
    </source>
</evidence>
<feature type="transmembrane region" description="Helical" evidence="8">
    <location>
        <begin position="1591"/>
        <end position="1612"/>
    </location>
</feature>
<feature type="transmembrane region" description="Helical" evidence="8">
    <location>
        <begin position="1415"/>
        <end position="1441"/>
    </location>
</feature>
<dbReference type="InterPro" id="IPR005828">
    <property type="entry name" value="MFS_sugar_transport-like"/>
</dbReference>
<dbReference type="InterPro" id="IPR020846">
    <property type="entry name" value="MFS_dom"/>
</dbReference>
<dbReference type="InterPro" id="IPR010730">
    <property type="entry name" value="HET"/>
</dbReference>
<evidence type="ECO:0000256" key="4">
    <source>
        <dbReference type="ARBA" id="ARBA00022989"/>
    </source>
</evidence>
<dbReference type="PROSITE" id="PS50297">
    <property type="entry name" value="ANK_REP_REGION"/>
    <property type="match status" value="3"/>
</dbReference>
<dbReference type="InterPro" id="IPR007751">
    <property type="entry name" value="DUF676_lipase-like"/>
</dbReference>
<name>A0A8H4W587_9HELO</name>
<dbReference type="Pfam" id="PF05057">
    <property type="entry name" value="DUF676"/>
    <property type="match status" value="1"/>
</dbReference>
<feature type="repeat" description="ANK" evidence="6">
    <location>
        <begin position="1017"/>
        <end position="1051"/>
    </location>
</feature>
<dbReference type="InterPro" id="IPR036259">
    <property type="entry name" value="MFS_trans_sf"/>
</dbReference>
<proteinExistence type="inferred from homology"/>
<keyword evidence="6" id="KW-0040">ANK repeat</keyword>
<dbReference type="GO" id="GO:0022857">
    <property type="term" value="F:transmembrane transporter activity"/>
    <property type="evidence" value="ECO:0007669"/>
    <property type="project" value="InterPro"/>
</dbReference>
<keyword evidence="11" id="KW-1185">Reference proteome</keyword>
<evidence type="ECO:0000256" key="8">
    <source>
        <dbReference type="SAM" id="Phobius"/>
    </source>
</evidence>
<keyword evidence="4 8" id="KW-1133">Transmembrane helix</keyword>
<dbReference type="Pfam" id="PF00083">
    <property type="entry name" value="Sugar_tr"/>
    <property type="match status" value="1"/>
</dbReference>
<dbReference type="InterPro" id="IPR052895">
    <property type="entry name" value="HetReg/Transcr_Mod"/>
</dbReference>